<dbReference type="SUPFAM" id="SSF53335">
    <property type="entry name" value="S-adenosyl-L-methionine-dependent methyltransferases"/>
    <property type="match status" value="1"/>
</dbReference>
<protein>
    <recommendedName>
        <fullName evidence="1">Ribosomal RNA large subunit methyltransferase J</fullName>
        <ecNumber evidence="1">2.1.1.266</ecNumber>
    </recommendedName>
    <alternativeName>
        <fullName evidence="1">23S rRNA (adenine(2030)-N6)-methyltransferase</fullName>
    </alternativeName>
    <alternativeName>
        <fullName evidence="1">23S rRNA m6A2030 methyltransferase</fullName>
    </alternativeName>
</protein>
<keyword evidence="1 2" id="KW-0808">Transferase</keyword>
<name>A0A364NKA0_9GAMM</name>
<gene>
    <name evidence="1" type="primary">rlmJ</name>
    <name evidence="2" type="ORF">DN062_13455</name>
</gene>
<feature type="binding site" evidence="1">
    <location>
        <position position="19"/>
    </location>
    <ligand>
        <name>S-adenosyl-L-methionine</name>
        <dbReference type="ChEBI" id="CHEBI:59789"/>
    </ligand>
</feature>
<proteinExistence type="inferred from homology"/>
<keyword evidence="1" id="KW-0694">RNA-binding</keyword>
<dbReference type="GO" id="GO:0070475">
    <property type="term" value="P:rRNA base methylation"/>
    <property type="evidence" value="ECO:0007669"/>
    <property type="project" value="UniProtKB-UniRule"/>
</dbReference>
<comment type="catalytic activity">
    <reaction evidence="1">
        <text>adenosine(2030) in 23S rRNA + S-adenosyl-L-methionine = N(6)-methyladenosine(2030) in 23S rRNA + S-adenosyl-L-homocysteine + H(+)</text>
        <dbReference type="Rhea" id="RHEA:43736"/>
        <dbReference type="Rhea" id="RHEA-COMP:10668"/>
        <dbReference type="Rhea" id="RHEA-COMP:10669"/>
        <dbReference type="ChEBI" id="CHEBI:15378"/>
        <dbReference type="ChEBI" id="CHEBI:57856"/>
        <dbReference type="ChEBI" id="CHEBI:59789"/>
        <dbReference type="ChEBI" id="CHEBI:74411"/>
        <dbReference type="ChEBI" id="CHEBI:74449"/>
        <dbReference type="EC" id="2.1.1.266"/>
    </reaction>
</comment>
<dbReference type="EC" id="2.1.1.266" evidence="1"/>
<feature type="active site" description="Proton acceptor" evidence="1">
    <location>
        <position position="163"/>
    </location>
</feature>
<dbReference type="InterPro" id="IPR029063">
    <property type="entry name" value="SAM-dependent_MTases_sf"/>
</dbReference>
<evidence type="ECO:0000256" key="1">
    <source>
        <dbReference type="HAMAP-Rule" id="MF_00934"/>
    </source>
</evidence>
<keyword evidence="3" id="KW-1185">Reference proteome</keyword>
<dbReference type="HAMAP" id="MF_00934">
    <property type="entry name" value="23SrRNA_methyltr_J"/>
    <property type="match status" value="1"/>
</dbReference>
<feature type="binding site" evidence="1">
    <location>
        <position position="163"/>
    </location>
    <ligand>
        <name>S-adenosyl-L-methionine</name>
        <dbReference type="ChEBI" id="CHEBI:59789"/>
    </ligand>
</feature>
<feature type="binding site" evidence="1">
    <location>
        <position position="42"/>
    </location>
    <ligand>
        <name>S-adenosyl-L-methionine</name>
        <dbReference type="ChEBI" id="CHEBI:59789"/>
    </ligand>
</feature>
<sequence>MLSYLHGFHAGNFADVHKHHTLVALLTSLNRKEKPWSYLETHSGKAAYDLSDDQALKTLEFKDGISKLWTHPSVNESLLAYLECVKQCNGDELQSYPGSPAIAASMAREADKLHLMELHPNEVKVLKHHFRRDPRVSVHHRDGYEGVLSLLPPKPNRGLVLIDPSYEVKEEYEQVVHFITMAHKRWPIGTYAIWYPLLPANRWRFMLEDLRRTGIRNMLLSELHVKQPSEQGMYGSGMLIINPPWNLEGALKSGVSAMVDLLKQDASAHAEVSVWVGE</sequence>
<dbReference type="OrthoDB" id="9791274at2"/>
<feature type="site" description="Interaction with substrate rRNA" evidence="1">
    <location>
        <position position="4"/>
    </location>
</feature>
<dbReference type="AlphaFoldDB" id="A0A364NKA0"/>
<keyword evidence="1" id="KW-0949">S-adenosyl-L-methionine</keyword>
<evidence type="ECO:0000313" key="2">
    <source>
        <dbReference type="EMBL" id="RAU17420.1"/>
    </source>
</evidence>
<dbReference type="RefSeq" id="WP_112159821.1">
    <property type="nucleotide sequence ID" value="NZ_QKRX01000010.1"/>
</dbReference>
<dbReference type="Proteomes" id="UP000250744">
    <property type="component" value="Unassembled WGS sequence"/>
</dbReference>
<evidence type="ECO:0000313" key="3">
    <source>
        <dbReference type="Proteomes" id="UP000250744"/>
    </source>
</evidence>
<comment type="caution">
    <text evidence="2">The sequence shown here is derived from an EMBL/GenBank/DDBJ whole genome shotgun (WGS) entry which is preliminary data.</text>
</comment>
<dbReference type="Gene3D" id="3.40.50.150">
    <property type="entry name" value="Vaccinia Virus protein VP39"/>
    <property type="match status" value="1"/>
</dbReference>
<comment type="similarity">
    <text evidence="1">Belongs to the RlmJ family.</text>
</comment>
<comment type="function">
    <text evidence="1">Specifically methylates the adenine in position 2030 of 23S rRNA.</text>
</comment>
<feature type="binding site" evidence="1">
    <location>
        <position position="117"/>
    </location>
    <ligand>
        <name>S-adenosyl-L-methionine</name>
        <dbReference type="ChEBI" id="CHEBI:59789"/>
    </ligand>
</feature>
<comment type="subunit">
    <text evidence="1">Monomer.</text>
</comment>
<keyword evidence="1" id="KW-0698">rRNA processing</keyword>
<dbReference type="EMBL" id="QKRX01000010">
    <property type="protein sequence ID" value="RAU17420.1"/>
    <property type="molecule type" value="Genomic_DNA"/>
</dbReference>
<dbReference type="GO" id="GO:0005829">
    <property type="term" value="C:cytosol"/>
    <property type="evidence" value="ECO:0007669"/>
    <property type="project" value="TreeGrafter"/>
</dbReference>
<organism evidence="2 3">
    <name type="scientific">Nitrincola tibetensis</name>
    <dbReference type="NCBI Taxonomy" id="2219697"/>
    <lineage>
        <taxon>Bacteria</taxon>
        <taxon>Pseudomonadati</taxon>
        <taxon>Pseudomonadota</taxon>
        <taxon>Gammaproteobacteria</taxon>
        <taxon>Oceanospirillales</taxon>
        <taxon>Oceanospirillaceae</taxon>
        <taxon>Nitrincola</taxon>
    </lineage>
</organism>
<dbReference type="GO" id="GO:0036307">
    <property type="term" value="F:23S rRNA (adenine(2030)-N(6))-methyltransferase activity"/>
    <property type="evidence" value="ECO:0007669"/>
    <property type="project" value="UniProtKB-UniRule"/>
</dbReference>
<dbReference type="PANTHER" id="PTHR37426:SF1">
    <property type="entry name" value="RIBOSOMAL RNA LARGE SUBUNIT METHYLTRANSFERASE J"/>
    <property type="match status" value="1"/>
</dbReference>
<feature type="binding site" evidence="1">
    <location>
        <position position="99"/>
    </location>
    <ligand>
        <name>S-adenosyl-L-methionine</name>
        <dbReference type="ChEBI" id="CHEBI:59789"/>
    </ligand>
</feature>
<dbReference type="PANTHER" id="PTHR37426">
    <property type="entry name" value="RIBOSOMAL RNA LARGE SUBUNIT METHYLTRANSFERASE J"/>
    <property type="match status" value="1"/>
</dbReference>
<dbReference type="Pfam" id="PF04378">
    <property type="entry name" value="RsmJ"/>
    <property type="match status" value="1"/>
</dbReference>
<dbReference type="GO" id="GO:0003723">
    <property type="term" value="F:RNA binding"/>
    <property type="evidence" value="ECO:0007669"/>
    <property type="project" value="UniProtKB-UniRule"/>
</dbReference>
<keyword evidence="1 2" id="KW-0489">Methyltransferase</keyword>
<accession>A0A364NKA0</accession>
<feature type="binding site" evidence="1">
    <location>
        <begin position="142"/>
        <end position="143"/>
    </location>
    <ligand>
        <name>S-adenosyl-L-methionine</name>
        <dbReference type="ChEBI" id="CHEBI:59789"/>
    </ligand>
</feature>
<reference evidence="2 3" key="1">
    <citation type="submission" date="2018-06" db="EMBL/GenBank/DDBJ databases">
        <title>Nitrincola tibetense sp. nov., isolated from Lake XuguoCo on Tibetan Plateau.</title>
        <authorList>
            <person name="Xing P."/>
        </authorList>
    </citation>
    <scope>NUCLEOTIDE SEQUENCE [LARGE SCALE GENOMIC DNA]</scope>
    <source>
        <strain evidence="3">xg18</strain>
    </source>
</reference>
<dbReference type="InterPro" id="IPR007473">
    <property type="entry name" value="RlmJ"/>
</dbReference>